<evidence type="ECO:0000256" key="1">
    <source>
        <dbReference type="SAM" id="SignalP"/>
    </source>
</evidence>
<name>A0A160M754_9BACI</name>
<evidence type="ECO:0000313" key="3">
    <source>
        <dbReference type="Proteomes" id="UP000077856"/>
    </source>
</evidence>
<feature type="signal peptide" evidence="1">
    <location>
        <begin position="1"/>
        <end position="28"/>
    </location>
</feature>
<feature type="chain" id="PRO_5007818058" evidence="1">
    <location>
        <begin position="29"/>
        <end position="243"/>
    </location>
</feature>
<dbReference type="AlphaFoldDB" id="A0A160M754"/>
<proteinExistence type="predicted"/>
<reference evidence="2 3" key="1">
    <citation type="submission" date="2016-04" db="EMBL/GenBank/DDBJ databases">
        <title>Complete genome sequence of Bacillus oceanisediminis strain 2691.</title>
        <authorList>
            <person name="Jeong H."/>
            <person name="Kim H.J."/>
            <person name="Lee D.-W."/>
        </authorList>
    </citation>
    <scope>NUCLEOTIDE SEQUENCE [LARGE SCALE GENOMIC DNA]</scope>
    <source>
        <strain evidence="2 3">2691</strain>
    </source>
</reference>
<organism evidence="2 3">
    <name type="scientific">Cytobacillus oceanisediminis 2691</name>
    <dbReference type="NCBI Taxonomy" id="1196031"/>
    <lineage>
        <taxon>Bacteria</taxon>
        <taxon>Bacillati</taxon>
        <taxon>Bacillota</taxon>
        <taxon>Bacilli</taxon>
        <taxon>Bacillales</taxon>
        <taxon>Bacillaceae</taxon>
        <taxon>Cytobacillus</taxon>
    </lineage>
</organism>
<evidence type="ECO:0000313" key="2">
    <source>
        <dbReference type="EMBL" id="AND38272.1"/>
    </source>
</evidence>
<keyword evidence="1" id="KW-0732">Signal</keyword>
<dbReference type="Pfam" id="PF19535">
    <property type="entry name" value="DUF6060"/>
    <property type="match status" value="1"/>
</dbReference>
<accession>A0A160M754</accession>
<dbReference type="Proteomes" id="UP000077856">
    <property type="component" value="Chromosome"/>
</dbReference>
<sequence>MRRSIKNVFAVLSLSVVFLGGFGGSTFAAGSKDANKPVKIEKRNAIYDESLGKYVTPLKEVDGQLVPVSKEEYVNEIENSEEVDTEGMFTDEDATGDGDVSILRDYYEYYRYTPSSTTNVTGGTKKVTADIGCTTSTCRIDKAVSVTVSATYSVSLTAEKDAIKANAGFSWTSSASDSSTYSFTLSKGDSGYIGFKPYLKKTSGTLKRYSNWDGLLSSKSAYAYSPRKTSSGEADGYYYFVHY</sequence>
<gene>
    <name evidence="2" type="ORF">A361_03765</name>
</gene>
<dbReference type="KEGG" id="bon:A361_03765"/>
<protein>
    <submittedName>
        <fullName evidence="2">Uncharacterized protein</fullName>
    </submittedName>
</protein>
<dbReference type="RefSeq" id="WP_019379510.1">
    <property type="nucleotide sequence ID" value="NZ_CP015506.1"/>
</dbReference>
<dbReference type="InterPro" id="IPR045702">
    <property type="entry name" value="DUF6060"/>
</dbReference>
<dbReference type="eggNOG" id="ENOG5030DA5">
    <property type="taxonomic scope" value="Bacteria"/>
</dbReference>
<dbReference type="EMBL" id="CP015506">
    <property type="protein sequence ID" value="AND38272.1"/>
    <property type="molecule type" value="Genomic_DNA"/>
</dbReference>